<dbReference type="AlphaFoldDB" id="A0A6A6YMU3"/>
<name>A0A6A6YMU3_9PEZI</name>
<accession>A0A6A6YMU3</accession>
<evidence type="ECO:0000313" key="1">
    <source>
        <dbReference type="EMBL" id="KAF2810061.1"/>
    </source>
</evidence>
<reference evidence="3" key="3">
    <citation type="submission" date="2025-04" db="UniProtKB">
        <authorList>
            <consortium name="RefSeq"/>
        </authorList>
    </citation>
    <scope>IDENTIFICATION</scope>
    <source>
        <strain evidence="3">CBS 304.34</strain>
    </source>
</reference>
<reference evidence="3" key="2">
    <citation type="submission" date="2020-04" db="EMBL/GenBank/DDBJ databases">
        <authorList>
            <consortium name="NCBI Genome Project"/>
        </authorList>
    </citation>
    <scope>NUCLEOTIDE SEQUENCE</scope>
    <source>
        <strain evidence="3">CBS 304.34</strain>
    </source>
</reference>
<evidence type="ECO:0000313" key="2">
    <source>
        <dbReference type="Proteomes" id="UP000504636"/>
    </source>
</evidence>
<reference evidence="1 3" key="1">
    <citation type="journal article" date="2020" name="Stud. Mycol.">
        <title>101 Dothideomycetes genomes: a test case for predicting lifestyles and emergence of pathogens.</title>
        <authorList>
            <person name="Haridas S."/>
            <person name="Albert R."/>
            <person name="Binder M."/>
            <person name="Bloem J."/>
            <person name="Labutti K."/>
            <person name="Salamov A."/>
            <person name="Andreopoulos B."/>
            <person name="Baker S."/>
            <person name="Barry K."/>
            <person name="Bills G."/>
            <person name="Bluhm B."/>
            <person name="Cannon C."/>
            <person name="Castanera R."/>
            <person name="Culley D."/>
            <person name="Daum C."/>
            <person name="Ezra D."/>
            <person name="Gonzalez J."/>
            <person name="Henrissat B."/>
            <person name="Kuo A."/>
            <person name="Liang C."/>
            <person name="Lipzen A."/>
            <person name="Lutzoni F."/>
            <person name="Magnuson J."/>
            <person name="Mondo S."/>
            <person name="Nolan M."/>
            <person name="Ohm R."/>
            <person name="Pangilinan J."/>
            <person name="Park H.-J."/>
            <person name="Ramirez L."/>
            <person name="Alfaro M."/>
            <person name="Sun H."/>
            <person name="Tritt A."/>
            <person name="Yoshinaga Y."/>
            <person name="Zwiers L.-H."/>
            <person name="Turgeon B."/>
            <person name="Goodwin S."/>
            <person name="Spatafora J."/>
            <person name="Crous P."/>
            <person name="Grigoriev I."/>
        </authorList>
    </citation>
    <scope>NUCLEOTIDE SEQUENCE</scope>
    <source>
        <strain evidence="1 3">CBS 304.34</strain>
    </source>
</reference>
<dbReference type="GeneID" id="54455099"/>
<keyword evidence="2" id="KW-1185">Reference proteome</keyword>
<dbReference type="OrthoDB" id="10500323at2759"/>
<gene>
    <name evidence="1 3" type="ORF">BDZ99DRAFT_303186</name>
</gene>
<dbReference type="EMBL" id="MU003700">
    <property type="protein sequence ID" value="KAF2810061.1"/>
    <property type="molecule type" value="Genomic_DNA"/>
</dbReference>
<organism evidence="1">
    <name type="scientific">Mytilinidion resinicola</name>
    <dbReference type="NCBI Taxonomy" id="574789"/>
    <lineage>
        <taxon>Eukaryota</taxon>
        <taxon>Fungi</taxon>
        <taxon>Dikarya</taxon>
        <taxon>Ascomycota</taxon>
        <taxon>Pezizomycotina</taxon>
        <taxon>Dothideomycetes</taxon>
        <taxon>Pleosporomycetidae</taxon>
        <taxon>Mytilinidiales</taxon>
        <taxon>Mytilinidiaceae</taxon>
        <taxon>Mytilinidion</taxon>
    </lineage>
</organism>
<sequence length="246" mass="28993">MVPKAADTKKWFESTFKEIEDMNGRLHHIPTDETSIDEKLLLGSEMSWLQSRVRVSSLSHQWFAASRYTFSAVRSILRDSPWEVLSSACDKLYDIGAEIHRLERRLDDLFMISELKDSHPLLHHLEIYRYQALSQFDDRLAPVREKTQQIEARKGSIMFAQRSSYATPRLESRYWRYQKEQDQLFKQMSKLKVLHEIATSRLLEQEAARNPRFAIYLVASIISAFSFISTWKSIENHPCQDTQWHP</sequence>
<dbReference type="RefSeq" id="XP_033577025.1">
    <property type="nucleotide sequence ID" value="XM_033714206.1"/>
</dbReference>
<proteinExistence type="predicted"/>
<dbReference type="Proteomes" id="UP000504636">
    <property type="component" value="Unplaced"/>
</dbReference>
<protein>
    <submittedName>
        <fullName evidence="1 3">Uncharacterized protein</fullName>
    </submittedName>
</protein>
<evidence type="ECO:0000313" key="3">
    <source>
        <dbReference type="RefSeq" id="XP_033577025.1"/>
    </source>
</evidence>